<feature type="region of interest" description="Disordered" evidence="1">
    <location>
        <begin position="146"/>
        <end position="204"/>
    </location>
</feature>
<dbReference type="Pfam" id="PF00581">
    <property type="entry name" value="Rhodanese"/>
    <property type="match status" value="1"/>
</dbReference>
<feature type="compositionally biased region" description="Polar residues" evidence="1">
    <location>
        <begin position="527"/>
        <end position="539"/>
    </location>
</feature>
<accession>E9BRZ4</accession>
<evidence type="ECO:0000313" key="4">
    <source>
        <dbReference type="EMBL" id="CBZ38023.1"/>
    </source>
</evidence>
<dbReference type="RefSeq" id="XP_003864703.1">
    <property type="nucleotide sequence ID" value="XM_003864655.1"/>
</dbReference>
<gene>
    <name evidence="5" type="ORF">CGC21_6120</name>
    <name evidence="4" type="ORF">LDBPK_351180</name>
    <name evidence="3" type="ORF">LdCL_350016600</name>
</gene>
<dbReference type="OrthoDB" id="566238at2759"/>
<reference evidence="8" key="5">
    <citation type="submission" date="2019-02" db="EMBL/GenBank/DDBJ databases">
        <title>FDA dAtabase for Regulatory Grade micrObial Sequences (FDA-ARGOS): Supporting development and validation of Infectious Disease Dx tests.</title>
        <authorList>
            <person name="Duncan R."/>
            <person name="Fisher C."/>
            <person name="Tallon L."/>
            <person name="Sadzewicz L."/>
            <person name="Sengamalay N."/>
            <person name="Ott S."/>
            <person name="Godinez A."/>
            <person name="Nagaraj S."/>
            <person name="Vavikolanu K."/>
            <person name="Nadendla S."/>
            <person name="Aluvathingal J."/>
            <person name="Sichtig H."/>
        </authorList>
    </citation>
    <scope>NUCLEOTIDE SEQUENCE [LARGE SCALE GENOMIC DNA]</scope>
    <source>
        <strain evidence="8">FDAARGOS_361</strain>
    </source>
</reference>
<sequence>MLRTGAATASSAAVSSRGMGQRSHGLSPRQGDLRVGKKTTKPVAGLPSVGALPLCVQGRFQRWCNAGGDRASHGARRFKLSTSALHSGHLRCSERCLSAGSKDEAPSTAIRNASVGTIGARLAAKDLAGAEEELCRLQENVDAFAGSSSSFRQEEKHPSGGVATSAAPQTSSSPVPREAVASTTTADVEGNVTIADGNDDRSGGYAVPEWPEPTLEDIDRSIPQVDCEFIASLIRSRNLRRDEFLTKKEAVKQRVEELTKKTTPTVYEAVKLPFVGGLGLGWLSKLKGSDEAEGGDSGLVATSTEAPVVASAAALETLSAEEKDLLHTTRPEYDDGFVLLDCRTVNEVSSWGIIEGAKVLPAHELFEAFHATPEEFVQDYGFAKPRPEDIIICYCQYGPRSLMAAQILSWMGYLKVMHFRDGYYEWGKQYNLLLRRWMEHDKESGNELRRLATFRAGLELQREIAPEFNALPMQEARQYLRDTTRSPGKLVVGDGLRLEAYKMVAKLTEGLAPPSLPRVLDDGGIASTGSRGAAESQTTRTRRLGEQQLTRFLEQATGIDPKKELHRPGLSMSMGEAQATVLDSLAYGHELGASPDAKTSPVSPPPRRN</sequence>
<dbReference type="EMBL" id="RHLC01000003">
    <property type="protein sequence ID" value="TPP44391.1"/>
    <property type="molecule type" value="Genomic_DNA"/>
</dbReference>
<name>A0A3Q8IEZ4_LEIDO</name>
<reference evidence="5" key="6">
    <citation type="submission" date="2019-02" db="EMBL/GenBank/DDBJ databases">
        <title>FDA dAtabase for Regulatory Grade micrObial Sequences (FDA-ARGOS): Supporting development and validation of Infectious Disease Dx tests.</title>
        <authorList>
            <person name="Duncan R."/>
            <person name="Fisher C."/>
            <person name="Tallon L.J."/>
            <person name="Sadzewicz L."/>
            <person name="Sengamalay N."/>
            <person name="Ott S."/>
            <person name="Godinez A."/>
            <person name="Nagaraj S."/>
            <person name="Nadendla S."/>
            <person name="Sichtig H."/>
        </authorList>
    </citation>
    <scope>NUCLEOTIDE SEQUENCE</scope>
    <source>
        <strain evidence="5">FDAARGOS_361</strain>
    </source>
</reference>
<dbReference type="VEuPathDB" id="TriTrypDB:LdCL_350016600"/>
<evidence type="ECO:0000313" key="3">
    <source>
        <dbReference type="EMBL" id="AYU82916.1"/>
    </source>
</evidence>
<evidence type="ECO:0000313" key="7">
    <source>
        <dbReference type="Proteomes" id="UP000274082"/>
    </source>
</evidence>
<dbReference type="Gene3D" id="3.40.250.10">
    <property type="entry name" value="Rhodanese-like domain"/>
    <property type="match status" value="1"/>
</dbReference>
<dbReference type="PROSITE" id="PS50206">
    <property type="entry name" value="RHODANESE_3"/>
    <property type="match status" value="1"/>
</dbReference>
<dbReference type="Proteomes" id="UP000008980">
    <property type="component" value="Chromosome 35"/>
</dbReference>
<dbReference type="Proteomes" id="UP000274082">
    <property type="component" value="Chromosome 35"/>
</dbReference>
<dbReference type="GeneID" id="13387583"/>
<evidence type="ECO:0000256" key="1">
    <source>
        <dbReference type="SAM" id="MobiDB-lite"/>
    </source>
</evidence>
<dbReference type="KEGG" id="ldo:LDBPK_351180"/>
<dbReference type="GO" id="GO:0004792">
    <property type="term" value="F:thiosulfate-cyanide sulfurtransferase activity"/>
    <property type="evidence" value="ECO:0007669"/>
    <property type="project" value="TreeGrafter"/>
</dbReference>
<reference evidence="4" key="2">
    <citation type="submission" date="2011-01" db="EMBL/GenBank/DDBJ databases">
        <authorList>
            <person name="Zhao B.P."/>
            <person name="Ren Z.A."/>
            <person name="Li C.D."/>
        </authorList>
    </citation>
    <scope>NUCLEOTIDE SEQUENCE</scope>
    <source>
        <strain evidence="4">BPK282A1</strain>
    </source>
</reference>
<feature type="domain" description="Rhodanese" evidence="2">
    <location>
        <begin position="333"/>
        <end position="435"/>
    </location>
</feature>
<dbReference type="EMBL" id="CP029534">
    <property type="protein sequence ID" value="AYU82916.1"/>
    <property type="molecule type" value="Genomic_DNA"/>
</dbReference>
<dbReference type="VEuPathDB" id="TriTrypDB:LDHU3_35.1550"/>
<dbReference type="PANTHER" id="PTHR44086:SF5">
    <property type="entry name" value="RHODANESE DOMAIN-CONTAINING PROTEIN"/>
    <property type="match status" value="1"/>
</dbReference>
<dbReference type="SMART" id="SM00450">
    <property type="entry name" value="RHOD"/>
    <property type="match status" value="1"/>
</dbReference>
<proteinExistence type="predicted"/>
<reference evidence="4 6" key="1">
    <citation type="journal article" date="2011" name="Genome Res.">
        <title>Whole genome sequencing of multiple Leishmania donovani clinical isolates provides insights into population structure and mechanisms of drug resistance.</title>
        <authorList>
            <person name="Downing T."/>
            <person name="Imamura H."/>
            <person name="Decuypere S."/>
            <person name="Clark T.G."/>
            <person name="Coombs G.H."/>
            <person name="Cotton J.A."/>
            <person name="Hilley J.D."/>
            <person name="de Doncker S."/>
            <person name="Maes I."/>
            <person name="Mottram J.C."/>
            <person name="Quail M.A."/>
            <person name="Rijal S."/>
            <person name="Sanders M."/>
            <person name="Schonian G."/>
            <person name="Stark O."/>
            <person name="Sundar S."/>
            <person name="Vanaerschot M."/>
            <person name="Hertz-Fowler C."/>
            <person name="Dujardin J.C."/>
            <person name="Berriman M."/>
        </authorList>
    </citation>
    <scope>NUCLEOTIDE SEQUENCE [LARGE SCALE GENOMIC DNA]</scope>
    <source>
        <strain evidence="4 6">BPK282A1</strain>
    </source>
</reference>
<dbReference type="VEuPathDB" id="TriTrypDB:LdBPK_351180.1"/>
<accession>A0A3Q8IEZ4</accession>
<feature type="region of interest" description="Disordered" evidence="1">
    <location>
        <begin position="522"/>
        <end position="609"/>
    </location>
</feature>
<feature type="compositionally biased region" description="Low complexity" evidence="1">
    <location>
        <begin position="162"/>
        <end position="176"/>
    </location>
</feature>
<evidence type="ECO:0000259" key="2">
    <source>
        <dbReference type="PROSITE" id="PS50206"/>
    </source>
</evidence>
<evidence type="ECO:0000313" key="8">
    <source>
        <dbReference type="Proteomes" id="UP000318447"/>
    </source>
</evidence>
<dbReference type="SUPFAM" id="SSF52821">
    <property type="entry name" value="Rhodanese/Cell cycle control phosphatase"/>
    <property type="match status" value="1"/>
</dbReference>
<dbReference type="InterPro" id="IPR036873">
    <property type="entry name" value="Rhodanese-like_dom_sf"/>
</dbReference>
<evidence type="ECO:0000313" key="6">
    <source>
        <dbReference type="Proteomes" id="UP000008980"/>
    </source>
</evidence>
<dbReference type="InterPro" id="IPR001763">
    <property type="entry name" value="Rhodanese-like_dom"/>
</dbReference>
<keyword evidence="7" id="KW-1185">Reference proteome</keyword>
<feature type="region of interest" description="Disordered" evidence="1">
    <location>
        <begin position="1"/>
        <end position="42"/>
    </location>
</feature>
<reference evidence="3 7" key="4">
    <citation type="journal article" date="2018" name="Sci. Rep.">
        <title>A complete Leishmania donovani reference genome identifies novel genetic variations associated with virulence.</title>
        <authorList>
            <person name="Lypaczewski P."/>
            <person name="Hoshizaki J."/>
            <person name="Zhang W.-W."/>
            <person name="McCall L.-I."/>
            <person name="Torcivia-Rodriguez J."/>
            <person name="Simonyan V."/>
            <person name="Kaur A."/>
            <person name="Dewar K."/>
            <person name="Matlashewski G."/>
        </authorList>
    </citation>
    <scope>NUCLEOTIDE SEQUENCE [LARGE SCALE GENOMIC DNA]</scope>
    <source>
        <strain evidence="3 7">LdCL</strain>
    </source>
</reference>
<dbReference type="OMA" id="PMQEARQ"/>
<dbReference type="EMBL" id="FR799622">
    <property type="protein sequence ID" value="CBZ38023.1"/>
    <property type="molecule type" value="Genomic_DNA"/>
</dbReference>
<dbReference type="AlphaFoldDB" id="A0A3Q8IEZ4"/>
<dbReference type="PANTHER" id="PTHR44086">
    <property type="entry name" value="THIOSULFATE SULFURTRANSFERASE RDL2, MITOCHONDRIAL-RELATED"/>
    <property type="match status" value="1"/>
</dbReference>
<dbReference type="Proteomes" id="UP000318447">
    <property type="component" value="Unassembled WGS sequence"/>
</dbReference>
<reference evidence="6" key="3">
    <citation type="submission" date="2011-02" db="EMBL/GenBank/DDBJ databases">
        <title>Whole genome sequencing of Leishmania donovani clinical lines reveals dynamic variation related to drug resistance.</title>
        <authorList>
            <person name="Downing T."/>
            <person name="Imamura H."/>
            <person name="Sanders M."/>
            <person name="Decuypere S."/>
            <person name="Hertz-Fowler C."/>
            <person name="Clark T.G."/>
            <person name="Rijal S."/>
            <person name="Sundar S."/>
            <person name="Quail M.A."/>
            <person name="De Doncker S."/>
            <person name="Maes I."/>
            <person name="Vanaerschot M."/>
            <person name="Stark O."/>
            <person name="Schonian G."/>
            <person name="Dujardin J.C."/>
            <person name="Berriman M."/>
        </authorList>
    </citation>
    <scope>NUCLEOTIDE SEQUENCE [LARGE SCALE GENOMIC DNA]</scope>
    <source>
        <strain evidence="6">BPK282A1</strain>
    </source>
</reference>
<dbReference type="GO" id="GO:0005739">
    <property type="term" value="C:mitochondrion"/>
    <property type="evidence" value="ECO:0007669"/>
    <property type="project" value="TreeGrafter"/>
</dbReference>
<organism evidence="3 7">
    <name type="scientific">Leishmania donovani</name>
    <dbReference type="NCBI Taxonomy" id="5661"/>
    <lineage>
        <taxon>Eukaryota</taxon>
        <taxon>Discoba</taxon>
        <taxon>Euglenozoa</taxon>
        <taxon>Kinetoplastea</taxon>
        <taxon>Metakinetoplastina</taxon>
        <taxon>Trypanosomatida</taxon>
        <taxon>Trypanosomatidae</taxon>
        <taxon>Leishmaniinae</taxon>
        <taxon>Leishmania</taxon>
    </lineage>
</organism>
<evidence type="ECO:0000313" key="5">
    <source>
        <dbReference type="EMBL" id="TPP44391.1"/>
    </source>
</evidence>
<protein>
    <submittedName>
        <fullName evidence="3">Rhodanese-like domain containing protein, putative</fullName>
    </submittedName>
    <submittedName>
        <fullName evidence="5">Rhodanese-like domain family protein</fullName>
    </submittedName>
</protein>
<feature type="compositionally biased region" description="Low complexity" evidence="1">
    <location>
        <begin position="1"/>
        <end position="16"/>
    </location>
</feature>